<proteinExistence type="inferred from homology"/>
<keyword evidence="8 11" id="KW-0949">S-adenosyl-L-methionine</keyword>
<evidence type="ECO:0000256" key="11">
    <source>
        <dbReference type="RuleBase" id="RU368004"/>
    </source>
</evidence>
<dbReference type="EC" id="2.1.1.211" evidence="3 11"/>
<evidence type="ECO:0000256" key="8">
    <source>
        <dbReference type="ARBA" id="ARBA00022691"/>
    </source>
</evidence>
<gene>
    <name evidence="12" type="ORF">HO133_004074</name>
</gene>
<comment type="similarity">
    <text evidence="2 11">Belongs to the TRM44 family.</text>
</comment>
<keyword evidence="5 11" id="KW-0963">Cytoplasm</keyword>
<evidence type="ECO:0000256" key="4">
    <source>
        <dbReference type="ARBA" id="ARBA00017788"/>
    </source>
</evidence>
<sequence length="605" mass="67914">MPAKTLESDDLTSESTEIHPSRRLPNEAWLPILQHSCQFPPDVFESVSLNLVKNPNINSSLLFRADILYDSSNNELTNAQLSENEAVKVQYWLREYHIRDGELPGFEVKRTIIRRMIPRNPQLDKPIAQTCLLLQSSTDDTRDPKRSLVIYVPHAASIDEVPWYHPRVQALAYMHCWNPSASSEDSQGNISLHYRLYPSESLPLSSRLLRTGQHLLSTIHKHGQGQWTGYTKRVHHDQMVSQQRVQNTYTELKQRHAQRLCDRWVEKTEPSKHVFEDLGIAAFLIELWKDMYDAGNGLVDQDGDDPTNKQGNFPGFVDIGCGNGVLVDTLLREGYSGWGFDARRRKTWDTFDASIQSQLKEMILIPQPLFEIQHDTMYPIYANGGILSEGLSSAATTEKAMGDVPAWHNGIFPQGTFIISNHADELTPWTPLLASISSSPFLAIPCCSHNLSGLRFRAPSVFNNNSADALAPSYFAAHINKSKSIAIAIACPDNEEIFGPGPEQGDLKDLNAKARAKQPSAYSSLCDWVAHLAARVGYRVEREMLRMPSTRNVGIVGRAMMSGFEGETLDTRRERLNEIVTNEKADGAQWVERARGLMRGQGSGH</sequence>
<protein>
    <recommendedName>
        <fullName evidence="4 11">tRNA (uracil-O(2)-)-methyltransferase</fullName>
        <ecNumber evidence="3 11">2.1.1.211</ecNumber>
    </recommendedName>
</protein>
<dbReference type="EMBL" id="JACCJB010000019">
    <property type="protein sequence ID" value="KAF6219605.1"/>
    <property type="molecule type" value="Genomic_DNA"/>
</dbReference>
<reference evidence="12 13" key="1">
    <citation type="journal article" date="2020" name="Genomics">
        <title>Complete, high-quality genomes from long-read metagenomic sequencing of two wolf lichen thalli reveals enigmatic genome architecture.</title>
        <authorList>
            <person name="McKenzie S.K."/>
            <person name="Walston R.F."/>
            <person name="Allen J.L."/>
        </authorList>
    </citation>
    <scope>NUCLEOTIDE SEQUENCE [LARGE SCALE GENOMIC DNA]</scope>
    <source>
        <strain evidence="12">WasteWater1</strain>
    </source>
</reference>
<dbReference type="GO" id="GO:0005737">
    <property type="term" value="C:cytoplasm"/>
    <property type="evidence" value="ECO:0007669"/>
    <property type="project" value="UniProtKB-SubCell"/>
</dbReference>
<dbReference type="GeneID" id="59332483"/>
<evidence type="ECO:0000256" key="5">
    <source>
        <dbReference type="ARBA" id="ARBA00022490"/>
    </source>
</evidence>
<evidence type="ECO:0000256" key="1">
    <source>
        <dbReference type="ARBA" id="ARBA00004496"/>
    </source>
</evidence>
<keyword evidence="9 11" id="KW-0819">tRNA processing</keyword>
<evidence type="ECO:0000256" key="3">
    <source>
        <dbReference type="ARBA" id="ARBA00012795"/>
    </source>
</evidence>
<dbReference type="PANTHER" id="PTHR21210">
    <property type="entry name" value="TRNA (URACIL-O(2)-)-METHYLTRANSFERASE-RELATED"/>
    <property type="match status" value="1"/>
</dbReference>
<evidence type="ECO:0000256" key="10">
    <source>
        <dbReference type="ARBA" id="ARBA00047957"/>
    </source>
</evidence>
<evidence type="ECO:0000256" key="2">
    <source>
        <dbReference type="ARBA" id="ARBA00009056"/>
    </source>
</evidence>
<evidence type="ECO:0000256" key="7">
    <source>
        <dbReference type="ARBA" id="ARBA00022679"/>
    </source>
</evidence>
<dbReference type="Pfam" id="PF07757">
    <property type="entry name" value="AdoMet_MTase"/>
    <property type="match status" value="1"/>
</dbReference>
<dbReference type="InterPro" id="IPR011671">
    <property type="entry name" value="tRNA_uracil_MeTrfase"/>
</dbReference>
<comment type="caution">
    <text evidence="12">The sequence shown here is derived from an EMBL/GenBank/DDBJ whole genome shotgun (WGS) entry which is preliminary data.</text>
</comment>
<organism evidence="12 13">
    <name type="scientific">Letharia lupina</name>
    <dbReference type="NCBI Taxonomy" id="560253"/>
    <lineage>
        <taxon>Eukaryota</taxon>
        <taxon>Fungi</taxon>
        <taxon>Dikarya</taxon>
        <taxon>Ascomycota</taxon>
        <taxon>Pezizomycotina</taxon>
        <taxon>Lecanoromycetes</taxon>
        <taxon>OSLEUM clade</taxon>
        <taxon>Lecanoromycetidae</taxon>
        <taxon>Lecanorales</taxon>
        <taxon>Lecanorineae</taxon>
        <taxon>Parmeliaceae</taxon>
        <taxon>Letharia</taxon>
    </lineage>
</organism>
<evidence type="ECO:0000313" key="13">
    <source>
        <dbReference type="Proteomes" id="UP000593566"/>
    </source>
</evidence>
<accession>A0A8H6F8Z9</accession>
<comment type="function">
    <text evidence="11">Adenosyl-L-methionine (AdoMet)-dependent tRNA (uracil-O(2)-)-methyltransferase.</text>
</comment>
<keyword evidence="13" id="KW-1185">Reference proteome</keyword>
<evidence type="ECO:0000256" key="9">
    <source>
        <dbReference type="ARBA" id="ARBA00022694"/>
    </source>
</evidence>
<evidence type="ECO:0000256" key="6">
    <source>
        <dbReference type="ARBA" id="ARBA00022603"/>
    </source>
</evidence>
<comment type="subcellular location">
    <subcellularLocation>
        <location evidence="1 11">Cytoplasm</location>
    </subcellularLocation>
</comment>
<dbReference type="GO" id="GO:0141101">
    <property type="term" value="F:tRNA(Ser) (uridine(44)-2'-O-)-methyltransferase activity"/>
    <property type="evidence" value="ECO:0007669"/>
    <property type="project" value="UniProtKB-EC"/>
</dbReference>
<keyword evidence="7 11" id="KW-0808">Transferase</keyword>
<name>A0A8H6F8Z9_9LECA</name>
<dbReference type="GO" id="GO:0030488">
    <property type="term" value="P:tRNA methylation"/>
    <property type="evidence" value="ECO:0007669"/>
    <property type="project" value="UniProtKB-UniRule"/>
</dbReference>
<dbReference type="RefSeq" id="XP_037149040.1">
    <property type="nucleotide sequence ID" value="XM_037294993.1"/>
</dbReference>
<keyword evidence="6 11" id="KW-0489">Methyltransferase</keyword>
<dbReference type="AlphaFoldDB" id="A0A8H6F8Z9"/>
<dbReference type="PANTHER" id="PTHR21210:SF0">
    <property type="entry name" value="TRNA (URACIL-O(2)-)-METHYLTRANSFERASE-RELATED"/>
    <property type="match status" value="1"/>
</dbReference>
<dbReference type="Proteomes" id="UP000593566">
    <property type="component" value="Unassembled WGS sequence"/>
</dbReference>
<comment type="catalytic activity">
    <reaction evidence="10 11">
        <text>uridine(44) in tRNA(Ser) + S-adenosyl-L-methionine = 2'-O-methyluridine(44) in tRNA(Ser) + S-adenosyl-L-homocysteine + H(+)</text>
        <dbReference type="Rhea" id="RHEA:43100"/>
        <dbReference type="Rhea" id="RHEA-COMP:10339"/>
        <dbReference type="Rhea" id="RHEA-COMP:10340"/>
        <dbReference type="ChEBI" id="CHEBI:15378"/>
        <dbReference type="ChEBI" id="CHEBI:57856"/>
        <dbReference type="ChEBI" id="CHEBI:59789"/>
        <dbReference type="ChEBI" id="CHEBI:65315"/>
        <dbReference type="ChEBI" id="CHEBI:74478"/>
        <dbReference type="EC" id="2.1.1.211"/>
    </reaction>
</comment>
<evidence type="ECO:0000313" key="12">
    <source>
        <dbReference type="EMBL" id="KAF6219605.1"/>
    </source>
</evidence>